<reference evidence="7" key="1">
    <citation type="journal article" date="2014" name="Sci. Data">
        <title>Genomes of diverse isolates of the marine cyanobacterium Prochlorococcus.</title>
        <authorList>
            <person name="Biller S."/>
            <person name="Berube P."/>
            <person name="Thompson J."/>
            <person name="Kelly L."/>
            <person name="Roggensack S."/>
            <person name="Awad L."/>
            <person name="Roache-Johnson K."/>
            <person name="Ding H."/>
            <person name="Giovannoni S.J."/>
            <person name="Moore L.R."/>
            <person name="Chisholm S.W."/>
        </authorList>
    </citation>
    <scope>NUCLEOTIDE SEQUENCE [LARGE SCALE GENOMIC DNA]</scope>
    <source>
        <strain evidence="7">PAC1</strain>
    </source>
</reference>
<dbReference type="SMR" id="A0A0A2C4P3"/>
<dbReference type="CDD" id="cd01425">
    <property type="entry name" value="RPS2"/>
    <property type="match status" value="1"/>
</dbReference>
<dbReference type="RefSeq" id="WP_011293691.1">
    <property type="nucleotide sequence ID" value="NZ_CP138967.1"/>
</dbReference>
<dbReference type="InterPro" id="IPR001865">
    <property type="entry name" value="Ribosomal_uS2"/>
</dbReference>
<dbReference type="EMBL" id="JNAX01000015">
    <property type="protein sequence ID" value="KGG19574.1"/>
    <property type="molecule type" value="Genomic_DNA"/>
</dbReference>
<dbReference type="Pfam" id="PF00318">
    <property type="entry name" value="Ribosomal_S2"/>
    <property type="match status" value="1"/>
</dbReference>
<dbReference type="NCBIfam" id="TIGR01011">
    <property type="entry name" value="rpsB_bact"/>
    <property type="match status" value="1"/>
</dbReference>
<name>A0A0A2C4P3_PROMR</name>
<dbReference type="GO" id="GO:0022627">
    <property type="term" value="C:cytosolic small ribosomal subunit"/>
    <property type="evidence" value="ECO:0007669"/>
    <property type="project" value="TreeGrafter"/>
</dbReference>
<evidence type="ECO:0000256" key="2">
    <source>
        <dbReference type="ARBA" id="ARBA00022980"/>
    </source>
</evidence>
<gene>
    <name evidence="5" type="primary">rpsB</name>
    <name evidence="5" type="synonym">rps2</name>
    <name evidence="6" type="ORF">EV03_1959</name>
</gene>
<evidence type="ECO:0000256" key="5">
    <source>
        <dbReference type="HAMAP-Rule" id="MF_00291"/>
    </source>
</evidence>
<dbReference type="FunFam" id="1.10.287.610:FF:000001">
    <property type="entry name" value="30S ribosomal protein S2"/>
    <property type="match status" value="1"/>
</dbReference>
<dbReference type="PRINTS" id="PR00395">
    <property type="entry name" value="RIBOSOMALS2"/>
</dbReference>
<dbReference type="InterPro" id="IPR018130">
    <property type="entry name" value="Ribosomal_uS2_CS"/>
</dbReference>
<organism evidence="6 7">
    <name type="scientific">Prochlorococcus marinus str. PAC1</name>
    <dbReference type="NCBI Taxonomy" id="59924"/>
    <lineage>
        <taxon>Bacteria</taxon>
        <taxon>Bacillati</taxon>
        <taxon>Cyanobacteriota</taxon>
        <taxon>Cyanophyceae</taxon>
        <taxon>Synechococcales</taxon>
        <taxon>Prochlorococcaceae</taxon>
        <taxon>Prochlorococcus</taxon>
    </lineage>
</organism>
<dbReference type="PROSITE" id="PS00962">
    <property type="entry name" value="RIBOSOMAL_S2_1"/>
    <property type="match status" value="1"/>
</dbReference>
<dbReference type="GO" id="GO:0006412">
    <property type="term" value="P:translation"/>
    <property type="evidence" value="ECO:0007669"/>
    <property type="project" value="UniProtKB-UniRule"/>
</dbReference>
<evidence type="ECO:0000256" key="3">
    <source>
        <dbReference type="ARBA" id="ARBA00023274"/>
    </source>
</evidence>
<keyword evidence="2 5" id="KW-0689">Ribosomal protein</keyword>
<evidence type="ECO:0000313" key="6">
    <source>
        <dbReference type="EMBL" id="KGG19574.1"/>
    </source>
</evidence>
<dbReference type="Proteomes" id="UP000030392">
    <property type="component" value="Unassembled WGS sequence"/>
</dbReference>
<evidence type="ECO:0000313" key="7">
    <source>
        <dbReference type="Proteomes" id="UP000030392"/>
    </source>
</evidence>
<protein>
    <recommendedName>
        <fullName evidence="4 5">Small ribosomal subunit protein uS2</fullName>
    </recommendedName>
</protein>
<sequence length="230" mass="25868">MAVVSLSEMMEAGAHFGHQTRRWNPKMSRYIYSARNGVHIIDLVKTAVCMNSAYKWTRGAARSGKRFLFVGTKKQASEVVAQEAIRCGASYVNQRWLGGMLTNWTTMKARIDRLKDLERMESSGAIAMRPKKEGAVLRRELERLQKYLGGLKGMRRLPDVVVLVDQRRETNAVLEARKLDIPLVSMLDTNCDPDLCEIPIPCNDDAVRSVQLVLGRLADAINEGRHGPNE</sequence>
<proteinExistence type="inferred from homology"/>
<accession>A0A0A2C4P3</accession>
<dbReference type="GO" id="GO:0003735">
    <property type="term" value="F:structural constituent of ribosome"/>
    <property type="evidence" value="ECO:0007669"/>
    <property type="project" value="InterPro"/>
</dbReference>
<dbReference type="AlphaFoldDB" id="A0A0A2C4P3"/>
<evidence type="ECO:0000256" key="4">
    <source>
        <dbReference type="ARBA" id="ARBA00035256"/>
    </source>
</evidence>
<dbReference type="SUPFAM" id="SSF52313">
    <property type="entry name" value="Ribosomal protein S2"/>
    <property type="match status" value="1"/>
</dbReference>
<dbReference type="PANTHER" id="PTHR12534:SF0">
    <property type="entry name" value="SMALL RIBOSOMAL SUBUNIT PROTEIN US2M"/>
    <property type="match status" value="1"/>
</dbReference>
<dbReference type="HAMAP" id="MF_00291_B">
    <property type="entry name" value="Ribosomal_uS2_B"/>
    <property type="match status" value="1"/>
</dbReference>
<comment type="similarity">
    <text evidence="1 5">Belongs to the universal ribosomal protein uS2 family.</text>
</comment>
<dbReference type="Gene3D" id="1.10.287.610">
    <property type="entry name" value="Helix hairpin bin"/>
    <property type="match status" value="1"/>
</dbReference>
<dbReference type="Gene3D" id="3.40.50.10490">
    <property type="entry name" value="Glucose-6-phosphate isomerase like protein, domain 1"/>
    <property type="match status" value="1"/>
</dbReference>
<keyword evidence="3 5" id="KW-0687">Ribonucleoprotein</keyword>
<dbReference type="PANTHER" id="PTHR12534">
    <property type="entry name" value="30S RIBOSOMAL PROTEIN S2 PROKARYOTIC AND ORGANELLAR"/>
    <property type="match status" value="1"/>
</dbReference>
<dbReference type="InterPro" id="IPR023591">
    <property type="entry name" value="Ribosomal_uS2_flav_dom_sf"/>
</dbReference>
<evidence type="ECO:0000256" key="1">
    <source>
        <dbReference type="ARBA" id="ARBA00006242"/>
    </source>
</evidence>
<comment type="caution">
    <text evidence="6">The sequence shown here is derived from an EMBL/GenBank/DDBJ whole genome shotgun (WGS) entry which is preliminary data.</text>
</comment>
<dbReference type="InterPro" id="IPR005706">
    <property type="entry name" value="Ribosomal_uS2_bac/mit/plastid"/>
</dbReference>